<keyword evidence="2" id="KW-0812">Transmembrane</keyword>
<keyword evidence="5" id="KW-1185">Reference proteome</keyword>
<organism evidence="4 5">
    <name type="scientific">Cladophialophora chaetospira</name>
    <dbReference type="NCBI Taxonomy" id="386627"/>
    <lineage>
        <taxon>Eukaryota</taxon>
        <taxon>Fungi</taxon>
        <taxon>Dikarya</taxon>
        <taxon>Ascomycota</taxon>
        <taxon>Pezizomycotina</taxon>
        <taxon>Eurotiomycetes</taxon>
        <taxon>Chaetothyriomycetidae</taxon>
        <taxon>Chaetothyriales</taxon>
        <taxon>Herpotrichiellaceae</taxon>
        <taxon>Cladophialophora</taxon>
    </lineage>
</organism>
<dbReference type="SUPFAM" id="SSF52540">
    <property type="entry name" value="P-loop containing nucleoside triphosphate hydrolases"/>
    <property type="match status" value="1"/>
</dbReference>
<evidence type="ECO:0000313" key="5">
    <source>
        <dbReference type="Proteomes" id="UP001172673"/>
    </source>
</evidence>
<evidence type="ECO:0000259" key="3">
    <source>
        <dbReference type="Pfam" id="PF01926"/>
    </source>
</evidence>
<dbReference type="InterPro" id="IPR006073">
    <property type="entry name" value="GTP-bd"/>
</dbReference>
<comment type="caution">
    <text evidence="4">The sequence shown here is derived from an EMBL/GenBank/DDBJ whole genome shotgun (WGS) entry which is preliminary data.</text>
</comment>
<reference evidence="4" key="1">
    <citation type="submission" date="2022-10" db="EMBL/GenBank/DDBJ databases">
        <title>Culturing micro-colonial fungi from biological soil crusts in the Mojave desert and describing Neophaeococcomyces mojavensis, and introducing the new genera and species Taxawa tesnikishii.</title>
        <authorList>
            <person name="Kurbessoian T."/>
            <person name="Stajich J.E."/>
        </authorList>
    </citation>
    <scope>NUCLEOTIDE SEQUENCE</scope>
    <source>
        <strain evidence="4">TK_41</strain>
    </source>
</reference>
<dbReference type="AlphaFoldDB" id="A0AA39CH42"/>
<feature type="transmembrane region" description="Helical" evidence="2">
    <location>
        <begin position="298"/>
        <end position="318"/>
    </location>
</feature>
<dbReference type="EMBL" id="JAPDRK010000011">
    <property type="protein sequence ID" value="KAJ9607870.1"/>
    <property type="molecule type" value="Genomic_DNA"/>
</dbReference>
<dbReference type="Gene3D" id="3.40.50.300">
    <property type="entry name" value="P-loop containing nucleotide triphosphate hydrolases"/>
    <property type="match status" value="1"/>
</dbReference>
<dbReference type="InterPro" id="IPR027417">
    <property type="entry name" value="P-loop_NTPase"/>
</dbReference>
<dbReference type="GO" id="GO:0005525">
    <property type="term" value="F:GTP binding"/>
    <property type="evidence" value="ECO:0007669"/>
    <property type="project" value="InterPro"/>
</dbReference>
<evidence type="ECO:0000313" key="4">
    <source>
        <dbReference type="EMBL" id="KAJ9607870.1"/>
    </source>
</evidence>
<keyword evidence="2" id="KW-1133">Transmembrane helix</keyword>
<gene>
    <name evidence="4" type="ORF">H2200_007949</name>
</gene>
<name>A0AA39CH42_9EURO</name>
<proteinExistence type="predicted"/>
<dbReference type="Pfam" id="PF01926">
    <property type="entry name" value="MMR_HSR1"/>
    <property type="match status" value="1"/>
</dbReference>
<keyword evidence="2" id="KW-0472">Membrane</keyword>
<sequence>MPSQAENMILVMGVTGTGKSYFINKLKEGAAGVGHDILSHTADVNMIQTTLSGSPIAIVDTPGFDDTTRSDGEILREITKFLVAQYKLGIKLKGIIYLHRITDVRMQGSALQYFEMFRRLCGEDAFENVALVTTMWGLLKDKEVGLQREEQLIEKFWEPMMEMGSYATSFDGSRESAEGIISVLFGKEDVVLRIQKEIVDEGRVIEETTAGAYVKKEVKARLVAKTNKVRDLTEQLNKAERDRDLRRQKSLEKARDEAERELRKEKRGREGLKQDIGKEMDATIEQQKRQKWASRFQIFASVVGVSVAIIANLILPFVM</sequence>
<evidence type="ECO:0000256" key="1">
    <source>
        <dbReference type="SAM" id="MobiDB-lite"/>
    </source>
</evidence>
<evidence type="ECO:0000256" key="2">
    <source>
        <dbReference type="SAM" id="Phobius"/>
    </source>
</evidence>
<feature type="region of interest" description="Disordered" evidence="1">
    <location>
        <begin position="243"/>
        <end position="280"/>
    </location>
</feature>
<protein>
    <recommendedName>
        <fullName evidence="3">G domain-containing protein</fullName>
    </recommendedName>
</protein>
<feature type="domain" description="G" evidence="3">
    <location>
        <begin position="9"/>
        <end position="71"/>
    </location>
</feature>
<dbReference type="Proteomes" id="UP001172673">
    <property type="component" value="Unassembled WGS sequence"/>
</dbReference>
<accession>A0AA39CH42</accession>